<keyword evidence="6" id="KW-0677">Repeat</keyword>
<evidence type="ECO:0000256" key="7">
    <source>
        <dbReference type="ARBA" id="ARBA00022989"/>
    </source>
</evidence>
<proteinExistence type="inferred from homology"/>
<dbReference type="Pfam" id="PF13855">
    <property type="entry name" value="LRR_8"/>
    <property type="match status" value="1"/>
</dbReference>
<accession>A0A392MW14</accession>
<evidence type="ECO:0000256" key="3">
    <source>
        <dbReference type="ARBA" id="ARBA00022475"/>
    </source>
</evidence>
<keyword evidence="12" id="KW-1185">Reference proteome</keyword>
<dbReference type="SUPFAM" id="SSF52058">
    <property type="entry name" value="L domain-like"/>
    <property type="match status" value="1"/>
</dbReference>
<evidence type="ECO:0000256" key="1">
    <source>
        <dbReference type="ARBA" id="ARBA00004251"/>
    </source>
</evidence>
<evidence type="ECO:0000256" key="10">
    <source>
        <dbReference type="ARBA" id="ARBA00023180"/>
    </source>
</evidence>
<dbReference type="GO" id="GO:0016301">
    <property type="term" value="F:kinase activity"/>
    <property type="evidence" value="ECO:0007669"/>
    <property type="project" value="UniProtKB-KW"/>
</dbReference>
<keyword evidence="9 11" id="KW-0675">Receptor</keyword>
<keyword evidence="3" id="KW-1003">Cell membrane</keyword>
<keyword evidence="11" id="KW-0418">Kinase</keyword>
<dbReference type="PANTHER" id="PTHR27004">
    <property type="entry name" value="RECEPTOR-LIKE PROTEIN 12 ISOFORM X1"/>
    <property type="match status" value="1"/>
</dbReference>
<comment type="subcellular location">
    <subcellularLocation>
        <location evidence="1">Cell membrane</location>
        <topology evidence="1">Single-pass type I membrane protein</topology>
    </subcellularLocation>
</comment>
<feature type="non-terminal residue" evidence="11">
    <location>
        <position position="170"/>
    </location>
</feature>
<dbReference type="AlphaFoldDB" id="A0A392MW14"/>
<protein>
    <submittedName>
        <fullName evidence="11">Receptor-like protein kinase</fullName>
    </submittedName>
</protein>
<evidence type="ECO:0000313" key="12">
    <source>
        <dbReference type="Proteomes" id="UP000265520"/>
    </source>
</evidence>
<gene>
    <name evidence="11" type="ORF">A2U01_0012121</name>
</gene>
<dbReference type="GO" id="GO:0005886">
    <property type="term" value="C:plasma membrane"/>
    <property type="evidence" value="ECO:0007669"/>
    <property type="project" value="UniProtKB-SubCell"/>
</dbReference>
<keyword evidence="10" id="KW-0325">Glycoprotein</keyword>
<dbReference type="PRINTS" id="PR00019">
    <property type="entry name" value="LEURICHRPT"/>
</dbReference>
<keyword evidence="7" id="KW-1133">Transmembrane helix</keyword>
<keyword evidence="4" id="KW-0433">Leucine-rich repeat</keyword>
<dbReference type="InterPro" id="IPR001611">
    <property type="entry name" value="Leu-rich_rpt"/>
</dbReference>
<dbReference type="Gene3D" id="3.80.10.10">
    <property type="entry name" value="Ribonuclease Inhibitor"/>
    <property type="match status" value="1"/>
</dbReference>
<sequence length="170" mass="18720">MKNATELEIYMVNSLQQTNWNPNSPETIWYNVSMIVATKGMKITMVKIPTILVIIDLSRNNFEGEIPNVIGELRALIGLNISHNRLTGLIPQSMGNLKNLESLDLSSNIFTGVIPTELTNLNSLEVLDLSNNHLAGEIPQGKQFNTFTNVSYEGNSGLCGFPLSKKCGPE</sequence>
<dbReference type="InterPro" id="IPR032675">
    <property type="entry name" value="LRR_dom_sf"/>
</dbReference>
<keyword evidence="11" id="KW-0808">Transferase</keyword>
<dbReference type="FunFam" id="3.80.10.10:FF:000111">
    <property type="entry name" value="LRR receptor-like serine/threonine-protein kinase ERECTA"/>
    <property type="match status" value="1"/>
</dbReference>
<dbReference type="Proteomes" id="UP000265520">
    <property type="component" value="Unassembled WGS sequence"/>
</dbReference>
<dbReference type="EMBL" id="LXQA010019902">
    <property type="protein sequence ID" value="MCH91195.1"/>
    <property type="molecule type" value="Genomic_DNA"/>
</dbReference>
<keyword evidence="8" id="KW-0472">Membrane</keyword>
<evidence type="ECO:0000256" key="6">
    <source>
        <dbReference type="ARBA" id="ARBA00022737"/>
    </source>
</evidence>
<dbReference type="PANTHER" id="PTHR27004:SF444">
    <property type="entry name" value="TM RESISTANCE PROTEIN, PUTATIVE-RELATED"/>
    <property type="match status" value="1"/>
</dbReference>
<evidence type="ECO:0000256" key="8">
    <source>
        <dbReference type="ARBA" id="ARBA00023136"/>
    </source>
</evidence>
<organism evidence="11 12">
    <name type="scientific">Trifolium medium</name>
    <dbReference type="NCBI Taxonomy" id="97028"/>
    <lineage>
        <taxon>Eukaryota</taxon>
        <taxon>Viridiplantae</taxon>
        <taxon>Streptophyta</taxon>
        <taxon>Embryophyta</taxon>
        <taxon>Tracheophyta</taxon>
        <taxon>Spermatophyta</taxon>
        <taxon>Magnoliopsida</taxon>
        <taxon>eudicotyledons</taxon>
        <taxon>Gunneridae</taxon>
        <taxon>Pentapetalae</taxon>
        <taxon>rosids</taxon>
        <taxon>fabids</taxon>
        <taxon>Fabales</taxon>
        <taxon>Fabaceae</taxon>
        <taxon>Papilionoideae</taxon>
        <taxon>50 kb inversion clade</taxon>
        <taxon>NPAAA clade</taxon>
        <taxon>Hologalegina</taxon>
        <taxon>IRL clade</taxon>
        <taxon>Trifolieae</taxon>
        <taxon>Trifolium</taxon>
    </lineage>
</organism>
<reference evidence="11 12" key="1">
    <citation type="journal article" date="2018" name="Front. Plant Sci.">
        <title>Red Clover (Trifolium pratense) and Zigzag Clover (T. medium) - A Picture of Genomic Similarities and Differences.</title>
        <authorList>
            <person name="Dluhosova J."/>
            <person name="Istvanek J."/>
            <person name="Nedelnik J."/>
            <person name="Repkova J."/>
        </authorList>
    </citation>
    <scope>NUCLEOTIDE SEQUENCE [LARGE SCALE GENOMIC DNA]</scope>
    <source>
        <strain evidence="12">cv. 10/8</strain>
        <tissue evidence="11">Leaf</tissue>
    </source>
</reference>
<evidence type="ECO:0000256" key="4">
    <source>
        <dbReference type="ARBA" id="ARBA00022614"/>
    </source>
</evidence>
<evidence type="ECO:0000256" key="2">
    <source>
        <dbReference type="ARBA" id="ARBA00009592"/>
    </source>
</evidence>
<evidence type="ECO:0000256" key="5">
    <source>
        <dbReference type="ARBA" id="ARBA00022692"/>
    </source>
</evidence>
<evidence type="ECO:0000256" key="9">
    <source>
        <dbReference type="ARBA" id="ARBA00023170"/>
    </source>
</evidence>
<name>A0A392MW14_9FABA</name>
<keyword evidence="5" id="KW-0812">Transmembrane</keyword>
<comment type="caution">
    <text evidence="11">The sequence shown here is derived from an EMBL/GenBank/DDBJ whole genome shotgun (WGS) entry which is preliminary data.</text>
</comment>
<dbReference type="Pfam" id="PF00560">
    <property type="entry name" value="LRR_1"/>
    <property type="match status" value="1"/>
</dbReference>
<evidence type="ECO:0000313" key="11">
    <source>
        <dbReference type="EMBL" id="MCH91195.1"/>
    </source>
</evidence>
<comment type="similarity">
    <text evidence="2">Belongs to the RLP family.</text>
</comment>